<keyword evidence="7" id="KW-0238">DNA-binding</keyword>
<evidence type="ECO:0000256" key="3">
    <source>
        <dbReference type="ARBA" id="ARBA00022723"/>
    </source>
</evidence>
<evidence type="ECO:0000256" key="1">
    <source>
        <dbReference type="ARBA" id="ARBA00004496"/>
    </source>
</evidence>
<keyword evidence="5" id="KW-0805">Transcription regulation</keyword>
<feature type="domain" description="SAND" evidence="11">
    <location>
        <begin position="61"/>
        <end position="146"/>
    </location>
</feature>
<organism evidence="12 13">
    <name type="scientific">Takifugu flavidus</name>
    <name type="common">sansaifugu</name>
    <dbReference type="NCBI Taxonomy" id="433684"/>
    <lineage>
        <taxon>Eukaryota</taxon>
        <taxon>Metazoa</taxon>
        <taxon>Chordata</taxon>
        <taxon>Craniata</taxon>
        <taxon>Vertebrata</taxon>
        <taxon>Euteleostomi</taxon>
        <taxon>Actinopterygii</taxon>
        <taxon>Neopterygii</taxon>
        <taxon>Teleostei</taxon>
        <taxon>Neoteleostei</taxon>
        <taxon>Acanthomorphata</taxon>
        <taxon>Eupercaria</taxon>
        <taxon>Tetraodontiformes</taxon>
        <taxon>Tetradontoidea</taxon>
        <taxon>Tetraodontidae</taxon>
        <taxon>Takifugu</taxon>
    </lineage>
</organism>
<dbReference type="PROSITE" id="PS50864">
    <property type="entry name" value="SAND"/>
    <property type="match status" value="1"/>
</dbReference>
<feature type="region of interest" description="Disordered" evidence="10">
    <location>
        <begin position="401"/>
        <end position="420"/>
    </location>
</feature>
<dbReference type="GO" id="GO:0005737">
    <property type="term" value="C:cytoplasm"/>
    <property type="evidence" value="ECO:0007669"/>
    <property type="project" value="UniProtKB-SubCell"/>
</dbReference>
<evidence type="ECO:0000256" key="4">
    <source>
        <dbReference type="ARBA" id="ARBA00022833"/>
    </source>
</evidence>
<dbReference type="Pfam" id="PF01342">
    <property type="entry name" value="SAND"/>
    <property type="match status" value="1"/>
</dbReference>
<gene>
    <name evidence="12" type="ORF">D4764_10G0004410</name>
</gene>
<proteinExistence type="predicted"/>
<evidence type="ECO:0000256" key="5">
    <source>
        <dbReference type="ARBA" id="ARBA00023015"/>
    </source>
</evidence>
<dbReference type="GO" id="GO:0005634">
    <property type="term" value="C:nucleus"/>
    <property type="evidence" value="ECO:0007669"/>
    <property type="project" value="TreeGrafter"/>
</dbReference>
<evidence type="ECO:0000313" key="12">
    <source>
        <dbReference type="EMBL" id="TWW79411.1"/>
    </source>
</evidence>
<keyword evidence="13" id="KW-1185">Reference proteome</keyword>
<dbReference type="Pfam" id="PF25892">
    <property type="entry name" value="Spe-44"/>
    <property type="match status" value="1"/>
</dbReference>
<evidence type="ECO:0000256" key="9">
    <source>
        <dbReference type="ARBA" id="ARBA00023242"/>
    </source>
</evidence>
<protein>
    <submittedName>
        <fullName evidence="12">Glucocorticoid modulatory element-binding protein 1</fullName>
    </submittedName>
</protein>
<dbReference type="GO" id="GO:0006357">
    <property type="term" value="P:regulation of transcription by RNA polymerase II"/>
    <property type="evidence" value="ECO:0007669"/>
    <property type="project" value="TreeGrafter"/>
</dbReference>
<comment type="subcellular location">
    <subcellularLocation>
        <location evidence="1">Cytoplasm</location>
    </subcellularLocation>
</comment>
<evidence type="ECO:0000259" key="11">
    <source>
        <dbReference type="PROSITE" id="PS50864"/>
    </source>
</evidence>
<keyword evidence="3" id="KW-0479">Metal-binding</keyword>
<sequence>MAGAEVIVSSGDLMTVKAEEGESSGDNHKAQVILHLQPVLQGLTDDTVEAGTTVLAIETHREDSKAEGEEIEYGYPITCGDSRAVLLFKKFVCPGINVRCVKFNDQLISPKQFVHLAGKATLKDWKRAIRLGGVMLRKMMDSGQIDFYQHDTVCSNTCRSTKFDVLIGNARIPTGAPVQPSPSCLVLDPLGGHMPPLTGEVAHEVQTSLEDKFSSAAEWSAGPATNPTTTNGHATKRKRPDVPDGLLSLWKSVAASGLMGDVLSSLQTELLAMFKGVENRTEKANLQEADAVLLHSLCKMFGLLDSVKQAVELKRSHNEDGQNRSQSHDYVLDEILEDQRTKSRDKSSSCKVKSLKHLRAQCHRSPPCAVKPVSVVQHLSIAGGSPYARLNINPQLFTSCSASNGQRHHARGSRRNKGQHDGVLERELGQMVDQEKITRPKQEALGSLREPADRTVEEPHYRVTEAERVVLGRKKHKSKGPREELWCCMRKPGVAEESVRAVQDMYEDCKTVVRCAVGGTEDFKLEVGPHQGSALSPFLFVMVMDRLTDEVRQESPLTMMFADDIVSCVENREQVEDKLEGWRVGKERNEGTSEGQHIRGFGDKV</sequence>
<accession>A0A5C6PKC7</accession>
<evidence type="ECO:0000256" key="6">
    <source>
        <dbReference type="ARBA" id="ARBA00023054"/>
    </source>
</evidence>
<dbReference type="SMART" id="SM00258">
    <property type="entry name" value="SAND"/>
    <property type="match status" value="1"/>
</dbReference>
<dbReference type="SUPFAM" id="SSF63763">
    <property type="entry name" value="SAND domain-like"/>
    <property type="match status" value="1"/>
</dbReference>
<dbReference type="InterPro" id="IPR010919">
    <property type="entry name" value="SAND-like_dom_sf"/>
</dbReference>
<dbReference type="Pfam" id="PF00078">
    <property type="entry name" value="RVT_1"/>
    <property type="match status" value="1"/>
</dbReference>
<evidence type="ECO:0000256" key="8">
    <source>
        <dbReference type="ARBA" id="ARBA00023163"/>
    </source>
</evidence>
<dbReference type="InterPro" id="IPR000770">
    <property type="entry name" value="SAND_dom"/>
</dbReference>
<dbReference type="PANTHER" id="PTHR10417">
    <property type="entry name" value="GLUCOCORTICOID MODULATORY ELEMENT-BINDING PROTEIN"/>
    <property type="match status" value="1"/>
</dbReference>
<keyword evidence="8" id="KW-0804">Transcription</keyword>
<evidence type="ECO:0000313" key="13">
    <source>
        <dbReference type="Proteomes" id="UP000324091"/>
    </source>
</evidence>
<feature type="compositionally biased region" description="Basic residues" evidence="10">
    <location>
        <begin position="406"/>
        <end position="417"/>
    </location>
</feature>
<reference evidence="12 13" key="1">
    <citation type="submission" date="2019-04" db="EMBL/GenBank/DDBJ databases">
        <title>Chromosome genome assembly for Takifugu flavidus.</title>
        <authorList>
            <person name="Xiao S."/>
        </authorList>
    </citation>
    <scope>NUCLEOTIDE SEQUENCE [LARGE SCALE GENOMIC DNA]</scope>
    <source>
        <strain evidence="12">HTHZ2018</strain>
        <tissue evidence="12">Muscle</tissue>
    </source>
</reference>
<feature type="compositionally biased region" description="Polar residues" evidence="10">
    <location>
        <begin position="223"/>
        <end position="233"/>
    </location>
</feature>
<keyword evidence="9" id="KW-0539">Nucleus</keyword>
<dbReference type="Gene3D" id="3.10.390.10">
    <property type="entry name" value="SAND domain-like"/>
    <property type="match status" value="1"/>
</dbReference>
<comment type="caution">
    <text evidence="12">The sequence shown here is derived from an EMBL/GenBank/DDBJ whole genome shotgun (WGS) entry which is preliminary data.</text>
</comment>
<dbReference type="AlphaFoldDB" id="A0A5C6PKC7"/>
<keyword evidence="4" id="KW-0862">Zinc</keyword>
<name>A0A5C6PKC7_9TELE</name>
<keyword evidence="2" id="KW-0963">Cytoplasm</keyword>
<dbReference type="InterPro" id="IPR000477">
    <property type="entry name" value="RT_dom"/>
</dbReference>
<feature type="region of interest" description="Disordered" evidence="10">
    <location>
        <begin position="217"/>
        <end position="240"/>
    </location>
</feature>
<dbReference type="EMBL" id="RHFK02000002">
    <property type="protein sequence ID" value="TWW79411.1"/>
    <property type="molecule type" value="Genomic_DNA"/>
</dbReference>
<dbReference type="GO" id="GO:0000978">
    <property type="term" value="F:RNA polymerase II cis-regulatory region sequence-specific DNA binding"/>
    <property type="evidence" value="ECO:0007669"/>
    <property type="project" value="TreeGrafter"/>
</dbReference>
<evidence type="ECO:0000256" key="7">
    <source>
        <dbReference type="ARBA" id="ARBA00023125"/>
    </source>
</evidence>
<evidence type="ECO:0000256" key="10">
    <source>
        <dbReference type="SAM" id="MobiDB-lite"/>
    </source>
</evidence>
<evidence type="ECO:0000256" key="2">
    <source>
        <dbReference type="ARBA" id="ARBA00022490"/>
    </source>
</evidence>
<dbReference type="PANTHER" id="PTHR10417:SF3">
    <property type="entry name" value="GLUCOCORTICOID MODULATORY ELEMENT-BINDING PROTEIN 1"/>
    <property type="match status" value="1"/>
</dbReference>
<dbReference type="InterPro" id="IPR059099">
    <property type="entry name" value="GMEB1/2/Spe-44_dom"/>
</dbReference>
<dbReference type="GO" id="GO:0046872">
    <property type="term" value="F:metal ion binding"/>
    <property type="evidence" value="ECO:0007669"/>
    <property type="project" value="UniProtKB-KW"/>
</dbReference>
<keyword evidence="6" id="KW-0175">Coiled coil</keyword>
<dbReference type="FunFam" id="3.10.390.10:FF:000003">
    <property type="entry name" value="glucocorticoid modulatory element-binding protein 1 isoform X2"/>
    <property type="match status" value="1"/>
</dbReference>
<dbReference type="Proteomes" id="UP000324091">
    <property type="component" value="Chromosome 10"/>
</dbReference>